<evidence type="ECO:0000256" key="1">
    <source>
        <dbReference type="ARBA" id="ARBA00022801"/>
    </source>
</evidence>
<dbReference type="SUPFAM" id="SSF52266">
    <property type="entry name" value="SGNH hydrolase"/>
    <property type="match status" value="1"/>
</dbReference>
<keyword evidence="1" id="KW-0378">Hydrolase</keyword>
<accession>A0A1F7FFZ0</accession>
<evidence type="ECO:0000313" key="4">
    <source>
        <dbReference type="EMBL" id="OGK05382.1"/>
    </source>
</evidence>
<keyword evidence="2" id="KW-0732">Signal</keyword>
<dbReference type="GO" id="GO:0005975">
    <property type="term" value="P:carbohydrate metabolic process"/>
    <property type="evidence" value="ECO:0007669"/>
    <property type="project" value="TreeGrafter"/>
</dbReference>
<reference evidence="4 5" key="1">
    <citation type="journal article" date="2016" name="Nat. Commun.">
        <title>Thousands of microbial genomes shed light on interconnected biogeochemical processes in an aquifer system.</title>
        <authorList>
            <person name="Anantharaman K."/>
            <person name="Brown C.T."/>
            <person name="Hug L.A."/>
            <person name="Sharon I."/>
            <person name="Castelle C.J."/>
            <person name="Probst A.J."/>
            <person name="Thomas B.C."/>
            <person name="Singh A."/>
            <person name="Wilkins M.J."/>
            <person name="Karaoz U."/>
            <person name="Brodie E.L."/>
            <person name="Williams K.H."/>
            <person name="Hubbard S.S."/>
            <person name="Banfield J.F."/>
        </authorList>
    </citation>
    <scope>NUCLEOTIDE SEQUENCE [LARGE SCALE GENOMIC DNA]</scope>
</reference>
<dbReference type="SUPFAM" id="SSF49785">
    <property type="entry name" value="Galactose-binding domain-like"/>
    <property type="match status" value="1"/>
</dbReference>
<dbReference type="GO" id="GO:0001681">
    <property type="term" value="F:sialate O-acetylesterase activity"/>
    <property type="evidence" value="ECO:0007669"/>
    <property type="project" value="InterPro"/>
</dbReference>
<organism evidence="4 5">
    <name type="scientific">Candidatus Raymondbacteria bacterium RIFOXYD12_FULL_49_13</name>
    <dbReference type="NCBI Taxonomy" id="1817890"/>
    <lineage>
        <taxon>Bacteria</taxon>
        <taxon>Raymondiibacteriota</taxon>
    </lineage>
</organism>
<feature type="chain" id="PRO_5009528684" description="Sialate O-acetylesterase domain-containing protein" evidence="2">
    <location>
        <begin position="17"/>
        <end position="638"/>
    </location>
</feature>
<dbReference type="Proteomes" id="UP000179243">
    <property type="component" value="Unassembled WGS sequence"/>
</dbReference>
<proteinExistence type="predicted"/>
<dbReference type="AlphaFoldDB" id="A0A1F7FFZ0"/>
<evidence type="ECO:0000313" key="5">
    <source>
        <dbReference type="Proteomes" id="UP000179243"/>
    </source>
</evidence>
<dbReference type="PANTHER" id="PTHR22901:SF0">
    <property type="entry name" value="SIALATE O-ACETYLESTERASE"/>
    <property type="match status" value="1"/>
</dbReference>
<sequence>MYVMLFSLLMFFSMHATTLSPLFQDNAVLQQGMPVPVWGTGVPGEKITVSIAGKSASGIAGADSTWMVELPKLKPGGPHTLVVKGKTTLTYTNILVGEVWICSGQSNMAFETKQAKNYAEEKRNAAFDNIHFFTVQRCMKTEPFSDLLDSRWKKCTPQTAATFSAVGFFFGRDLHTERKVPVGLIHTSWGGTTIETWMSPQALQAFEKYKNNVTNEIKALTKDSVNAILAQNIETMRTKDKGLQDGKPLWADPSLDVLEWDTVTVPEDWEKAIMSTRDGVIWFRKDIEIDASCAGERFTLSLGPIDDTEEVYFNGVLIGYMYKGYTLPRFYPVDPELIRPGKNTLVLRIQDYNRSAGLWGKPEEIAMYNPYCSLALAGEWRYKIGVEFPTLPKPSGPNGYPASLFQGMINPLLPMAAAGVIWYQGESNASRALEYASLFPAMIQDWRNHFKNKNLPFLFVQLANYMKADEQPASSTWAELRESQTKALSLPKTGMAVAIDIGEADDIHPKNKQDVGKRLFLAAQKAAYNEKLVYSGPLYASHTINGKTVKVTFDHFGSGLKTKDDGNAVGGFALAGKDRIFYWANAEISGKETVKVSSEKVPEPVALRYGWANNPDKVNLYNKEGLPASPFRTDTWEQ</sequence>
<dbReference type="PANTHER" id="PTHR22901">
    <property type="entry name" value="SIALATE O-ACETYLESTERASE"/>
    <property type="match status" value="1"/>
</dbReference>
<evidence type="ECO:0000259" key="3">
    <source>
        <dbReference type="Pfam" id="PF03629"/>
    </source>
</evidence>
<dbReference type="Pfam" id="PF03629">
    <property type="entry name" value="SASA"/>
    <property type="match status" value="2"/>
</dbReference>
<dbReference type="InterPro" id="IPR039329">
    <property type="entry name" value="SIAE"/>
</dbReference>
<dbReference type="EMBL" id="MFYX01000057">
    <property type="protein sequence ID" value="OGK05382.1"/>
    <property type="molecule type" value="Genomic_DNA"/>
</dbReference>
<gene>
    <name evidence="4" type="ORF">A2519_03685</name>
</gene>
<feature type="signal peptide" evidence="2">
    <location>
        <begin position="1"/>
        <end position="16"/>
    </location>
</feature>
<feature type="domain" description="Sialate O-acetylesterase" evidence="3">
    <location>
        <begin position="417"/>
        <end position="519"/>
    </location>
</feature>
<dbReference type="InterPro" id="IPR008979">
    <property type="entry name" value="Galactose-bd-like_sf"/>
</dbReference>
<dbReference type="Gene3D" id="3.40.50.1110">
    <property type="entry name" value="SGNH hydrolase"/>
    <property type="match status" value="2"/>
</dbReference>
<dbReference type="Gene3D" id="2.60.120.260">
    <property type="entry name" value="Galactose-binding domain-like"/>
    <property type="match status" value="1"/>
</dbReference>
<feature type="domain" description="Sialate O-acetylesterase" evidence="3">
    <location>
        <begin position="98"/>
        <end position="229"/>
    </location>
</feature>
<dbReference type="InterPro" id="IPR005181">
    <property type="entry name" value="SASA"/>
</dbReference>
<name>A0A1F7FFZ0_UNCRA</name>
<comment type="caution">
    <text evidence="4">The sequence shown here is derived from an EMBL/GenBank/DDBJ whole genome shotgun (WGS) entry which is preliminary data.</text>
</comment>
<evidence type="ECO:0000256" key="2">
    <source>
        <dbReference type="SAM" id="SignalP"/>
    </source>
</evidence>
<dbReference type="InterPro" id="IPR036514">
    <property type="entry name" value="SGNH_hydro_sf"/>
</dbReference>
<protein>
    <recommendedName>
        <fullName evidence="3">Sialate O-acetylesterase domain-containing protein</fullName>
    </recommendedName>
</protein>